<dbReference type="InterPro" id="IPR000182">
    <property type="entry name" value="GNAT_dom"/>
</dbReference>
<protein>
    <recommendedName>
        <fullName evidence="1">N-acetyltransferase domain-containing protein</fullName>
    </recommendedName>
</protein>
<dbReference type="PROSITE" id="PS51186">
    <property type="entry name" value="GNAT"/>
    <property type="match status" value="1"/>
</dbReference>
<dbReference type="InterPro" id="IPR016181">
    <property type="entry name" value="Acyl_CoA_acyltransferase"/>
</dbReference>
<dbReference type="AlphaFoldDB" id="L7KPV9"/>
<dbReference type="STRING" id="1220583.GOACH_18_00960"/>
<sequence length="266" mass="28793">MSLLWHAGLVMWTPERVRAESIRWTSSWHPVGSHHVDIDGYEFYVLDGIATLLNYHGAQRDPLAVLDQAAAHGRKLDANRLRFTRAPGLFGGVDDAELDRRDAVTIAVRDIVAMKTAPEIVAQIPVPPCVEARRVDTDNGVAEFAQISLDAWGFPPPILNDPSIAETPPGLFVAHTATYASARAEPAGAGGYTLEGEVARMWGGAVLPAYRGFGVYRASIVARLNDARGRGASLGLVHAETATSSPLLQRMGFRKFGERAIIEFGI</sequence>
<evidence type="ECO:0000313" key="2">
    <source>
        <dbReference type="EMBL" id="GAC49972.1"/>
    </source>
</evidence>
<dbReference type="EMBL" id="BANR01000018">
    <property type="protein sequence ID" value="GAC49972.1"/>
    <property type="molecule type" value="Genomic_DNA"/>
</dbReference>
<keyword evidence="3" id="KW-1185">Reference proteome</keyword>
<dbReference type="Proteomes" id="UP000010988">
    <property type="component" value="Unassembled WGS sequence"/>
</dbReference>
<evidence type="ECO:0000259" key="1">
    <source>
        <dbReference type="PROSITE" id="PS51186"/>
    </source>
</evidence>
<reference evidence="2 3" key="1">
    <citation type="submission" date="2012-12" db="EMBL/GenBank/DDBJ databases">
        <title>Whole genome shotgun sequence of Gordonia aichiensis NBRC 108223.</title>
        <authorList>
            <person name="Isaki-Nakamura S."/>
            <person name="Hosoyama A."/>
            <person name="Tsuchikane K."/>
            <person name="Ando Y."/>
            <person name="Baba S."/>
            <person name="Ohji S."/>
            <person name="Hamada M."/>
            <person name="Tamura T."/>
            <person name="Yamazoe A."/>
            <person name="Yamazaki S."/>
            <person name="Fujita N."/>
        </authorList>
    </citation>
    <scope>NUCLEOTIDE SEQUENCE [LARGE SCALE GENOMIC DNA]</scope>
    <source>
        <strain evidence="2 3">NBRC 108223</strain>
    </source>
</reference>
<name>L7KPV9_9ACTN</name>
<proteinExistence type="predicted"/>
<feature type="domain" description="N-acetyltransferase" evidence="1">
    <location>
        <begin position="130"/>
        <end position="266"/>
    </location>
</feature>
<comment type="caution">
    <text evidence="2">The sequence shown here is derived from an EMBL/GenBank/DDBJ whole genome shotgun (WGS) entry which is preliminary data.</text>
</comment>
<dbReference type="eggNOG" id="COG0454">
    <property type="taxonomic scope" value="Bacteria"/>
</dbReference>
<dbReference type="Gene3D" id="3.40.630.30">
    <property type="match status" value="1"/>
</dbReference>
<dbReference type="SUPFAM" id="SSF55729">
    <property type="entry name" value="Acyl-CoA N-acyltransferases (Nat)"/>
    <property type="match status" value="1"/>
</dbReference>
<accession>L7KPV9</accession>
<organism evidence="2 3">
    <name type="scientific">Gordonia aichiensis NBRC 108223</name>
    <dbReference type="NCBI Taxonomy" id="1220583"/>
    <lineage>
        <taxon>Bacteria</taxon>
        <taxon>Bacillati</taxon>
        <taxon>Actinomycetota</taxon>
        <taxon>Actinomycetes</taxon>
        <taxon>Mycobacteriales</taxon>
        <taxon>Gordoniaceae</taxon>
        <taxon>Gordonia</taxon>
    </lineage>
</organism>
<gene>
    <name evidence="2" type="ORF">GOACH_18_00960</name>
</gene>
<evidence type="ECO:0000313" key="3">
    <source>
        <dbReference type="Proteomes" id="UP000010988"/>
    </source>
</evidence>
<dbReference type="GO" id="GO:0016747">
    <property type="term" value="F:acyltransferase activity, transferring groups other than amino-acyl groups"/>
    <property type="evidence" value="ECO:0007669"/>
    <property type="project" value="InterPro"/>
</dbReference>